<dbReference type="OrthoDB" id="4883587at2"/>
<keyword evidence="2" id="KW-0812">Transmembrane</keyword>
<dbReference type="Proteomes" id="UP000462152">
    <property type="component" value="Unassembled WGS sequence"/>
</dbReference>
<gene>
    <name evidence="3" type="ORF">GMA10_06555</name>
</gene>
<feature type="transmembrane region" description="Helical" evidence="2">
    <location>
        <begin position="57"/>
        <end position="77"/>
    </location>
</feature>
<proteinExistence type="predicted"/>
<feature type="transmembrane region" description="Helical" evidence="2">
    <location>
        <begin position="152"/>
        <end position="172"/>
    </location>
</feature>
<feature type="region of interest" description="Disordered" evidence="1">
    <location>
        <begin position="1"/>
        <end position="53"/>
    </location>
</feature>
<reference evidence="3 4" key="1">
    <citation type="submission" date="2019-12" db="EMBL/GenBank/DDBJ databases">
        <authorList>
            <person name="Li J."/>
            <person name="Shi Y."/>
            <person name="Xu G."/>
            <person name="Xiao D."/>
            <person name="Ran X."/>
        </authorList>
    </citation>
    <scope>NUCLEOTIDE SEQUENCE [LARGE SCALE GENOMIC DNA]</scope>
    <source>
        <strain evidence="3 4">JCM 15915</strain>
    </source>
</reference>
<accession>A0A7K1LIK1</accession>
<protein>
    <submittedName>
        <fullName evidence="3">Uncharacterized protein</fullName>
    </submittedName>
</protein>
<organism evidence="3 4">
    <name type="scientific">Rothia koreensis</name>
    <dbReference type="NCBI Taxonomy" id="592378"/>
    <lineage>
        <taxon>Bacteria</taxon>
        <taxon>Bacillati</taxon>
        <taxon>Actinomycetota</taxon>
        <taxon>Actinomycetes</taxon>
        <taxon>Micrococcales</taxon>
        <taxon>Micrococcaceae</taxon>
        <taxon>Rothia</taxon>
    </lineage>
</organism>
<name>A0A7K1LIK1_9MICC</name>
<feature type="transmembrane region" description="Helical" evidence="2">
    <location>
        <begin position="192"/>
        <end position="213"/>
    </location>
</feature>
<evidence type="ECO:0000256" key="2">
    <source>
        <dbReference type="SAM" id="Phobius"/>
    </source>
</evidence>
<keyword evidence="2" id="KW-0472">Membrane</keyword>
<keyword evidence="4" id="KW-1185">Reference proteome</keyword>
<keyword evidence="2" id="KW-1133">Transmembrane helix</keyword>
<evidence type="ECO:0000256" key="1">
    <source>
        <dbReference type="SAM" id="MobiDB-lite"/>
    </source>
</evidence>
<evidence type="ECO:0000313" key="4">
    <source>
        <dbReference type="Proteomes" id="UP000462152"/>
    </source>
</evidence>
<sequence>MSKGQKQRLYGDRAGASASPPKADSTSRRPGGQRGGPDAEGTTDRSPQAEPAKKSSAGIITGVLVVVSILMVVYLHASLLPRLGASAHTTVPELDPFGFVSDAPHIARSLGDAGRNAYVAIHWSWGLISPIFLGAAWFAMVAASGIRGRRRIALWIPPLVFVVLTIAGNLAVDAALSDPAGAWPGLAAGLVVARWFLLVIMVAEAVWLAVRLVRGKLDAFSRGELEGQQPRR</sequence>
<feature type="transmembrane region" description="Helical" evidence="2">
    <location>
        <begin position="120"/>
        <end position="140"/>
    </location>
</feature>
<dbReference type="EMBL" id="WOGT01000003">
    <property type="protein sequence ID" value="MUN54873.1"/>
    <property type="molecule type" value="Genomic_DNA"/>
</dbReference>
<dbReference type="RefSeq" id="WP_129314936.1">
    <property type="nucleotide sequence ID" value="NZ_NOIQ01000003.1"/>
</dbReference>
<evidence type="ECO:0000313" key="3">
    <source>
        <dbReference type="EMBL" id="MUN54873.1"/>
    </source>
</evidence>
<comment type="caution">
    <text evidence="3">The sequence shown here is derived from an EMBL/GenBank/DDBJ whole genome shotgun (WGS) entry which is preliminary data.</text>
</comment>
<dbReference type="AlphaFoldDB" id="A0A7K1LIK1"/>